<feature type="domain" description="Zn-dependent PLC" evidence="9">
    <location>
        <begin position="36"/>
        <end position="283"/>
    </location>
</feature>
<protein>
    <recommendedName>
        <fullName evidence="2">Phospholipase C</fullName>
        <ecNumber evidence="1">3.1.4.3</ecNumber>
    </recommendedName>
    <alternativeName>
        <fullName evidence="7">Phosphatidylcholine cholinephosphohydrolase</fullName>
    </alternativeName>
</protein>
<feature type="signal peptide" evidence="8">
    <location>
        <begin position="1"/>
        <end position="24"/>
    </location>
</feature>
<evidence type="ECO:0000313" key="11">
    <source>
        <dbReference type="Proteomes" id="UP000194816"/>
    </source>
</evidence>
<name>A0A9X6LKL8_BACUH</name>
<gene>
    <name evidence="10" type="ORF">BK716_19450</name>
</gene>
<dbReference type="PROSITE" id="PS00384">
    <property type="entry name" value="PROKAR_ZN_DEPEND_PLPC_1"/>
    <property type="match status" value="1"/>
</dbReference>
<comment type="caution">
    <text evidence="10">The sequence shown here is derived from an EMBL/GenBank/DDBJ whole genome shotgun (WGS) entry which is preliminary data.</text>
</comment>
<organism evidence="10 11">
    <name type="scientific">Bacillus thuringiensis subsp. higo</name>
    <dbReference type="NCBI Taxonomy" id="132266"/>
    <lineage>
        <taxon>Bacteria</taxon>
        <taxon>Bacillati</taxon>
        <taxon>Bacillota</taxon>
        <taxon>Bacilli</taxon>
        <taxon>Bacillales</taxon>
        <taxon>Bacillaceae</taxon>
        <taxon>Bacillus</taxon>
        <taxon>Bacillus cereus group</taxon>
    </lineage>
</organism>
<dbReference type="AlphaFoldDB" id="A0A9X6LKL8"/>
<accession>A0A9X6LKL8</accession>
<feature type="chain" id="PRO_5040966451" description="Phospholipase C" evidence="8">
    <location>
        <begin position="25"/>
        <end position="283"/>
    </location>
</feature>
<evidence type="ECO:0000256" key="4">
    <source>
        <dbReference type="ARBA" id="ARBA00022729"/>
    </source>
</evidence>
<dbReference type="PRINTS" id="PR00479">
    <property type="entry name" value="PRPHPHLPASEC"/>
</dbReference>
<keyword evidence="3" id="KW-0479">Metal-binding</keyword>
<proteinExistence type="predicted"/>
<dbReference type="InterPro" id="IPR008947">
    <property type="entry name" value="PLipase_C/P1_nuclease_dom_sf"/>
</dbReference>
<evidence type="ECO:0000259" key="9">
    <source>
        <dbReference type="PROSITE" id="PS51346"/>
    </source>
</evidence>
<evidence type="ECO:0000256" key="1">
    <source>
        <dbReference type="ARBA" id="ARBA00012018"/>
    </source>
</evidence>
<keyword evidence="4 8" id="KW-0732">Signal</keyword>
<evidence type="ECO:0000256" key="5">
    <source>
        <dbReference type="ARBA" id="ARBA00022801"/>
    </source>
</evidence>
<sequence length="283" mass="32446">MKKQLFAISAFITLVAPLPTVALAHEKTEGHNVNIIQYWSAEDKHSEGVNSHLWIVNRAIDIMSRNTTRVKQDQVVLLNEWRTDVENGIYSADHENPYYDNSTFASHFYDPDDGSTYIPFAKQAKETGAKYFKLAGESYKNKDMKQAFFYLGVSLHYLGDVNQPMHAANFTNLSYPQGFHSKYENFVDTIKDNYKVMDGNGYWNWKGIHPEDWIHGAAVAAKQDFSGIVNRNTKSWFVQAAVSQSYADKWRAEVTPMTGKRLIEAQRVTAGYIQLWFDTYGNR</sequence>
<evidence type="ECO:0000256" key="6">
    <source>
        <dbReference type="ARBA" id="ARBA00022833"/>
    </source>
</evidence>
<dbReference type="Proteomes" id="UP000194816">
    <property type="component" value="Unassembled WGS sequence"/>
</dbReference>
<dbReference type="InterPro" id="IPR001531">
    <property type="entry name" value="Zn_PLipaseC"/>
</dbReference>
<dbReference type="Gene3D" id="1.10.575.10">
    <property type="entry name" value="P1 Nuclease"/>
    <property type="match status" value="1"/>
</dbReference>
<evidence type="ECO:0000256" key="8">
    <source>
        <dbReference type="SAM" id="SignalP"/>
    </source>
</evidence>
<evidence type="ECO:0000313" key="10">
    <source>
        <dbReference type="EMBL" id="OUB48485.1"/>
    </source>
</evidence>
<dbReference type="Pfam" id="PF00882">
    <property type="entry name" value="Zn_dep_PLPC"/>
    <property type="match status" value="1"/>
</dbReference>
<dbReference type="SUPFAM" id="SSF48537">
    <property type="entry name" value="Phospholipase C/P1 nuclease"/>
    <property type="match status" value="1"/>
</dbReference>
<reference evidence="10 11" key="1">
    <citation type="submission" date="2016-10" db="EMBL/GenBank/DDBJ databases">
        <title>Comparative genomics of Bacillus thuringiensis reveals a path to pathogens against multiple invertebrate hosts.</title>
        <authorList>
            <person name="Zheng J."/>
            <person name="Gao Q."/>
            <person name="Liu H."/>
            <person name="Peng D."/>
            <person name="Ruan L."/>
            <person name="Sun M."/>
        </authorList>
    </citation>
    <scope>NUCLEOTIDE SEQUENCE [LARGE SCALE GENOMIC DNA]</scope>
    <source>
        <strain evidence="10">BGSC 4AU1</strain>
    </source>
</reference>
<keyword evidence="6" id="KW-0862">Zinc</keyword>
<dbReference type="RefSeq" id="WP_088115056.1">
    <property type="nucleotide sequence ID" value="NZ_MOOK01000149.1"/>
</dbReference>
<evidence type="ECO:0000256" key="3">
    <source>
        <dbReference type="ARBA" id="ARBA00022723"/>
    </source>
</evidence>
<dbReference type="CDD" id="cd11009">
    <property type="entry name" value="Zn_dep_PLPC"/>
    <property type="match status" value="1"/>
</dbReference>
<keyword evidence="5" id="KW-0378">Hydrolase</keyword>
<dbReference type="GO" id="GO:0034480">
    <property type="term" value="F:phosphatidylcholine phospholipase C activity"/>
    <property type="evidence" value="ECO:0007669"/>
    <property type="project" value="UniProtKB-EC"/>
</dbReference>
<dbReference type="EMBL" id="MOOK01000149">
    <property type="protein sequence ID" value="OUB48485.1"/>
    <property type="molecule type" value="Genomic_DNA"/>
</dbReference>
<dbReference type="EC" id="3.1.4.3" evidence="1"/>
<evidence type="ECO:0000256" key="7">
    <source>
        <dbReference type="ARBA" id="ARBA00031285"/>
    </source>
</evidence>
<dbReference type="InterPro" id="IPR029002">
    <property type="entry name" value="PLPC/GPLD1"/>
</dbReference>
<dbReference type="SMART" id="SM00770">
    <property type="entry name" value="Zn_dep_PLPC"/>
    <property type="match status" value="1"/>
</dbReference>
<dbReference type="PROSITE" id="PS51346">
    <property type="entry name" value="PROKAR_ZN_DEPEND_PLPC_2"/>
    <property type="match status" value="1"/>
</dbReference>
<dbReference type="GO" id="GO:0008270">
    <property type="term" value="F:zinc ion binding"/>
    <property type="evidence" value="ECO:0007669"/>
    <property type="project" value="InterPro"/>
</dbReference>
<evidence type="ECO:0000256" key="2">
    <source>
        <dbReference type="ARBA" id="ARBA00018391"/>
    </source>
</evidence>